<dbReference type="PANTHER" id="PTHR47326:SF1">
    <property type="entry name" value="HTH PSQ-TYPE DOMAIN-CONTAINING PROTEIN"/>
    <property type="match status" value="1"/>
</dbReference>
<dbReference type="Gene3D" id="3.30.420.10">
    <property type="entry name" value="Ribonuclease H-like superfamily/Ribonuclease H"/>
    <property type="match status" value="1"/>
</dbReference>
<organism evidence="1 2">
    <name type="scientific">Cyphomyrmex costatus</name>
    <dbReference type="NCBI Taxonomy" id="456900"/>
    <lineage>
        <taxon>Eukaryota</taxon>
        <taxon>Metazoa</taxon>
        <taxon>Ecdysozoa</taxon>
        <taxon>Arthropoda</taxon>
        <taxon>Hexapoda</taxon>
        <taxon>Insecta</taxon>
        <taxon>Pterygota</taxon>
        <taxon>Neoptera</taxon>
        <taxon>Endopterygota</taxon>
        <taxon>Hymenoptera</taxon>
        <taxon>Apocrita</taxon>
        <taxon>Aculeata</taxon>
        <taxon>Formicoidea</taxon>
        <taxon>Formicidae</taxon>
        <taxon>Myrmicinae</taxon>
        <taxon>Cyphomyrmex</taxon>
    </lineage>
</organism>
<protein>
    <submittedName>
        <fullName evidence="1">Uncharacterized protein</fullName>
    </submittedName>
</protein>
<dbReference type="GO" id="GO:0003676">
    <property type="term" value="F:nucleic acid binding"/>
    <property type="evidence" value="ECO:0007669"/>
    <property type="project" value="InterPro"/>
</dbReference>
<gene>
    <name evidence="1" type="ORF">ALC62_05371</name>
</gene>
<dbReference type="AlphaFoldDB" id="A0A195CSQ5"/>
<dbReference type="Proteomes" id="UP000078542">
    <property type="component" value="Unassembled WGS sequence"/>
</dbReference>
<evidence type="ECO:0000313" key="2">
    <source>
        <dbReference type="Proteomes" id="UP000078542"/>
    </source>
</evidence>
<dbReference type="PANTHER" id="PTHR47326">
    <property type="entry name" value="TRANSPOSABLE ELEMENT TC3 TRANSPOSASE-LIKE PROTEIN"/>
    <property type="match status" value="1"/>
</dbReference>
<dbReference type="EMBL" id="KQ977305">
    <property type="protein sequence ID" value="KYN03675.1"/>
    <property type="molecule type" value="Genomic_DNA"/>
</dbReference>
<dbReference type="STRING" id="456900.A0A195CSQ5"/>
<proteinExistence type="predicted"/>
<name>A0A195CSQ5_9HYME</name>
<evidence type="ECO:0000313" key="1">
    <source>
        <dbReference type="EMBL" id="KYN03675.1"/>
    </source>
</evidence>
<keyword evidence="2" id="KW-1185">Reference proteome</keyword>
<dbReference type="InterPro" id="IPR036397">
    <property type="entry name" value="RNaseH_sf"/>
</dbReference>
<accession>A0A195CSQ5</accession>
<reference evidence="1 2" key="1">
    <citation type="submission" date="2016-03" db="EMBL/GenBank/DDBJ databases">
        <title>Cyphomyrmex costatus WGS genome.</title>
        <authorList>
            <person name="Nygaard S."/>
            <person name="Hu H."/>
            <person name="Boomsma J."/>
            <person name="Zhang G."/>
        </authorList>
    </citation>
    <scope>NUCLEOTIDE SEQUENCE [LARGE SCALE GENOMIC DNA]</scope>
    <source>
        <strain evidence="1">MS0001</strain>
        <tissue evidence="1">Whole body</tissue>
    </source>
</reference>
<sequence length="82" mass="9810">MDRNIGQRDHLTPLVFFLWGHLKNYIYRELVRNREDLHNRIVKAVTSVSLDMIINAQQSLLRRARLCIDMNGTQFEHLLQYT</sequence>